<dbReference type="Gene3D" id="3.40.1800.20">
    <property type="match status" value="1"/>
</dbReference>
<dbReference type="GO" id="GO:0010468">
    <property type="term" value="P:regulation of gene expression"/>
    <property type="evidence" value="ECO:0007669"/>
    <property type="project" value="TreeGrafter"/>
</dbReference>
<evidence type="ECO:0000259" key="9">
    <source>
        <dbReference type="PROSITE" id="PS50157"/>
    </source>
</evidence>
<keyword evidence="6" id="KW-0539">Nucleus</keyword>
<feature type="binding site" evidence="8">
    <location>
        <position position="7"/>
    </location>
    <ligand>
        <name>Zn(2+)</name>
        <dbReference type="ChEBI" id="CHEBI:29105"/>
    </ligand>
</feature>
<dbReference type="SMART" id="SM00868">
    <property type="entry name" value="zf-AD"/>
    <property type="match status" value="1"/>
</dbReference>
<evidence type="ECO:0008006" key="13">
    <source>
        <dbReference type="Google" id="ProtNLM"/>
    </source>
</evidence>
<dbReference type="GO" id="GO:0008270">
    <property type="term" value="F:zinc ion binding"/>
    <property type="evidence" value="ECO:0007669"/>
    <property type="project" value="UniProtKB-UniRule"/>
</dbReference>
<keyword evidence="5 8" id="KW-0862">Zinc</keyword>
<accession>A0A9J6CSQ5</accession>
<reference evidence="11" key="1">
    <citation type="submission" date="2021-03" db="EMBL/GenBank/DDBJ databases">
        <title>Chromosome level genome of the anhydrobiotic midge Polypedilum vanderplanki.</title>
        <authorList>
            <person name="Yoshida Y."/>
            <person name="Kikawada T."/>
            <person name="Gusev O."/>
        </authorList>
    </citation>
    <scope>NUCLEOTIDE SEQUENCE</scope>
    <source>
        <strain evidence="11">NIAS01</strain>
        <tissue evidence="11">Whole body or cell culture</tissue>
    </source>
</reference>
<dbReference type="SMART" id="SM00355">
    <property type="entry name" value="ZnF_C2H2"/>
    <property type="match status" value="10"/>
</dbReference>
<evidence type="ECO:0000313" key="11">
    <source>
        <dbReference type="EMBL" id="KAG5684940.1"/>
    </source>
</evidence>
<dbReference type="Pfam" id="PF07776">
    <property type="entry name" value="zf-AD"/>
    <property type="match status" value="1"/>
</dbReference>
<feature type="domain" description="C2H2-type" evidence="9">
    <location>
        <begin position="495"/>
        <end position="522"/>
    </location>
</feature>
<feature type="domain" description="C2H2-type" evidence="9">
    <location>
        <begin position="264"/>
        <end position="291"/>
    </location>
</feature>
<comment type="caution">
    <text evidence="11">The sequence shown here is derived from an EMBL/GenBank/DDBJ whole genome shotgun (WGS) entry which is preliminary data.</text>
</comment>
<dbReference type="InterPro" id="IPR013087">
    <property type="entry name" value="Znf_C2H2_type"/>
</dbReference>
<evidence type="ECO:0000256" key="3">
    <source>
        <dbReference type="ARBA" id="ARBA00022737"/>
    </source>
</evidence>
<evidence type="ECO:0000259" key="10">
    <source>
        <dbReference type="PROSITE" id="PS51915"/>
    </source>
</evidence>
<feature type="domain" description="C2H2-type" evidence="9">
    <location>
        <begin position="178"/>
        <end position="206"/>
    </location>
</feature>
<feature type="domain" description="C2H2-type" evidence="9">
    <location>
        <begin position="236"/>
        <end position="263"/>
    </location>
</feature>
<name>A0A9J6CSQ5_POLVA</name>
<dbReference type="GO" id="GO:0003677">
    <property type="term" value="F:DNA binding"/>
    <property type="evidence" value="ECO:0007669"/>
    <property type="project" value="UniProtKB-KW"/>
</dbReference>
<feature type="domain" description="C2H2-type" evidence="9">
    <location>
        <begin position="207"/>
        <end position="235"/>
    </location>
</feature>
<feature type="binding site" evidence="8">
    <location>
        <position position="63"/>
    </location>
    <ligand>
        <name>Zn(2+)</name>
        <dbReference type="ChEBI" id="CHEBI:29105"/>
    </ligand>
</feature>
<evidence type="ECO:0000256" key="6">
    <source>
        <dbReference type="ARBA" id="ARBA00023242"/>
    </source>
</evidence>
<evidence type="ECO:0000256" key="5">
    <source>
        <dbReference type="ARBA" id="ARBA00022833"/>
    </source>
</evidence>
<evidence type="ECO:0000256" key="1">
    <source>
        <dbReference type="ARBA" id="ARBA00004123"/>
    </source>
</evidence>
<dbReference type="PANTHER" id="PTHR16515">
    <property type="entry name" value="PR DOMAIN ZINC FINGER PROTEIN"/>
    <property type="match status" value="1"/>
</dbReference>
<dbReference type="OrthoDB" id="202234at2759"/>
<feature type="binding site" evidence="8">
    <location>
        <position position="10"/>
    </location>
    <ligand>
        <name>Zn(2+)</name>
        <dbReference type="ChEBI" id="CHEBI:29105"/>
    </ligand>
</feature>
<dbReference type="InterPro" id="IPR050331">
    <property type="entry name" value="Zinc_finger"/>
</dbReference>
<feature type="binding site" evidence="8">
    <location>
        <position position="60"/>
    </location>
    <ligand>
        <name>Zn(2+)</name>
        <dbReference type="ChEBI" id="CHEBI:29105"/>
    </ligand>
</feature>
<evidence type="ECO:0000313" key="12">
    <source>
        <dbReference type="Proteomes" id="UP001107558"/>
    </source>
</evidence>
<dbReference type="PROSITE" id="PS50157">
    <property type="entry name" value="ZINC_FINGER_C2H2_2"/>
    <property type="match status" value="9"/>
</dbReference>
<organism evidence="11 12">
    <name type="scientific">Polypedilum vanderplanki</name>
    <name type="common">Sleeping chironomid midge</name>
    <dbReference type="NCBI Taxonomy" id="319348"/>
    <lineage>
        <taxon>Eukaryota</taxon>
        <taxon>Metazoa</taxon>
        <taxon>Ecdysozoa</taxon>
        <taxon>Arthropoda</taxon>
        <taxon>Hexapoda</taxon>
        <taxon>Insecta</taxon>
        <taxon>Pterygota</taxon>
        <taxon>Neoptera</taxon>
        <taxon>Endopterygota</taxon>
        <taxon>Diptera</taxon>
        <taxon>Nematocera</taxon>
        <taxon>Chironomoidea</taxon>
        <taxon>Chironomidae</taxon>
        <taxon>Chironominae</taxon>
        <taxon>Polypedilum</taxon>
        <taxon>Polypedilum</taxon>
    </lineage>
</organism>
<evidence type="ECO:0000256" key="8">
    <source>
        <dbReference type="PROSITE-ProRule" id="PRU01263"/>
    </source>
</evidence>
<feature type="domain" description="C2H2-type" evidence="9">
    <location>
        <begin position="467"/>
        <end position="489"/>
    </location>
</feature>
<gene>
    <name evidence="11" type="ORF">PVAND_014148</name>
</gene>
<keyword evidence="4 7" id="KW-0863">Zinc-finger</keyword>
<keyword evidence="3" id="KW-0677">Repeat</keyword>
<dbReference type="SUPFAM" id="SSF57716">
    <property type="entry name" value="Glucocorticoid receptor-like (DNA-binding domain)"/>
    <property type="match status" value="1"/>
</dbReference>
<feature type="domain" description="C2H2-type" evidence="9">
    <location>
        <begin position="294"/>
        <end position="321"/>
    </location>
</feature>
<dbReference type="AlphaFoldDB" id="A0A9J6CSQ5"/>
<proteinExistence type="predicted"/>
<dbReference type="FunFam" id="3.30.160.60:FF:000446">
    <property type="entry name" value="Zinc finger protein"/>
    <property type="match status" value="1"/>
</dbReference>
<dbReference type="InterPro" id="IPR036236">
    <property type="entry name" value="Znf_C2H2_sf"/>
</dbReference>
<evidence type="ECO:0000256" key="2">
    <source>
        <dbReference type="ARBA" id="ARBA00022723"/>
    </source>
</evidence>
<dbReference type="Proteomes" id="UP001107558">
    <property type="component" value="Chromosome 1"/>
</dbReference>
<keyword evidence="2 8" id="KW-0479">Metal-binding</keyword>
<dbReference type="EMBL" id="JADBJN010000001">
    <property type="protein sequence ID" value="KAG5684940.1"/>
    <property type="molecule type" value="Genomic_DNA"/>
</dbReference>
<protein>
    <recommendedName>
        <fullName evidence="13">Zinc finger protein</fullName>
    </recommendedName>
</protein>
<dbReference type="PANTHER" id="PTHR16515:SF66">
    <property type="entry name" value="C2H2-TYPE DOMAIN-CONTAINING PROTEIN"/>
    <property type="match status" value="1"/>
</dbReference>
<dbReference type="Gene3D" id="3.30.160.60">
    <property type="entry name" value="Classic Zinc Finger"/>
    <property type="match status" value="6"/>
</dbReference>
<feature type="domain" description="C2H2-type" evidence="9">
    <location>
        <begin position="439"/>
        <end position="467"/>
    </location>
</feature>
<dbReference type="InterPro" id="IPR012934">
    <property type="entry name" value="Znf_AD"/>
</dbReference>
<dbReference type="SUPFAM" id="SSF57667">
    <property type="entry name" value="beta-beta-alpha zinc fingers"/>
    <property type="match status" value="4"/>
</dbReference>
<feature type="domain" description="C2H2-type" evidence="9">
    <location>
        <begin position="322"/>
        <end position="349"/>
    </location>
</feature>
<sequence>MQLNQICRLCLEEKTNNDTVLVEIFSAFINEPGKEKLNDKIRSLTGLSIVKNDALPKTICHKCVVSIDSFYDFKNRVLTSDEKLRQFLNLNGTVTSDENHEENENSIEDANVIKLDPNKVYESSDEEDQIETQLEMNKHKEQQQPEKLSLVIQQQDKKENINTKKPCNASTRDKMEIFHCKFCDVVFSEIDLCTNHENFNHDRNNPFECSLCPFKANQHQHLIIHIKNDHHTEKPFICVVCSKNFLRRSDLRKHIFVHAGIRLFSCNLCNKSFTRAQNLSKHKRIHLESNQKNHKCTLCPKAFISNNELARHMEIHMNRNALNCKYCNLVFTQRDELEIHQRSHIAQMKAVQVKQLQSAPPTLFYNQNQPSENQQSPMNFYKEHVDLSQQQQPRIEHPIINQLLTNLNNSFCKCDKCPEQFPSIKLLQTHQSIYHSKNFVCMICNNAYYKKKELDRHVISVHTDIKFNCSKCTKSFSRKDKLTRHERTHLNPAFFNCPLCPAVFVRKHLLELHSKIHTMPNNNYGSIDGSGAMMIMNFEEPILPPLQPLPPLTQIQETPSLITENLIPNYVSPIKQPSPLDLSPLKVIEQQQQPPSTSSSAIPMNLTMNQSLTPMDLSHEKTLNEKNELIKNEPQKIIIESDDDDDLKIIENEEKTNDFIPKTENEEMPSQKSENIAELNLVKKEELIFPLTSRLADLDKMEPSKDLPMEILDI</sequence>
<dbReference type="Pfam" id="PF00096">
    <property type="entry name" value="zf-C2H2"/>
    <property type="match status" value="5"/>
</dbReference>
<dbReference type="GO" id="GO:0005634">
    <property type="term" value="C:nucleus"/>
    <property type="evidence" value="ECO:0007669"/>
    <property type="project" value="UniProtKB-SubCell"/>
</dbReference>
<evidence type="ECO:0000256" key="7">
    <source>
        <dbReference type="PROSITE-ProRule" id="PRU00042"/>
    </source>
</evidence>
<feature type="domain" description="ZAD" evidence="10">
    <location>
        <begin position="5"/>
        <end position="87"/>
    </location>
</feature>
<comment type="subcellular location">
    <subcellularLocation>
        <location evidence="1">Nucleus</location>
    </subcellularLocation>
</comment>
<dbReference type="PROSITE" id="PS51915">
    <property type="entry name" value="ZAD"/>
    <property type="match status" value="1"/>
</dbReference>
<dbReference type="FunFam" id="3.30.160.60:FF:000110">
    <property type="entry name" value="Zinc finger protein-like"/>
    <property type="match status" value="2"/>
</dbReference>
<keyword evidence="12" id="KW-1185">Reference proteome</keyword>
<dbReference type="PROSITE" id="PS00028">
    <property type="entry name" value="ZINC_FINGER_C2H2_1"/>
    <property type="match status" value="8"/>
</dbReference>
<evidence type="ECO:0000256" key="4">
    <source>
        <dbReference type="ARBA" id="ARBA00022771"/>
    </source>
</evidence>